<keyword evidence="1" id="KW-0472">Membrane</keyword>
<evidence type="ECO:0000256" key="1">
    <source>
        <dbReference type="SAM" id="Phobius"/>
    </source>
</evidence>
<feature type="transmembrane region" description="Helical" evidence="1">
    <location>
        <begin position="46"/>
        <end position="66"/>
    </location>
</feature>
<sequence>MLQKLKDCQRLSAFRIVTVCWLGATLRLILLKYATQTTVTLVYFPILHWLVEPYRGSIWTIILKLLKKEDLTCSQATWKDTINPLPRKQLKSMKKWPRSMV</sequence>
<protein>
    <submittedName>
        <fullName evidence="2">Putative ovule protein</fullName>
    </submittedName>
</protein>
<dbReference type="AlphaFoldDB" id="A0A0V0HC27"/>
<organism evidence="2">
    <name type="scientific">Solanum chacoense</name>
    <name type="common">Chaco potato</name>
    <dbReference type="NCBI Taxonomy" id="4108"/>
    <lineage>
        <taxon>Eukaryota</taxon>
        <taxon>Viridiplantae</taxon>
        <taxon>Streptophyta</taxon>
        <taxon>Embryophyta</taxon>
        <taxon>Tracheophyta</taxon>
        <taxon>Spermatophyta</taxon>
        <taxon>Magnoliopsida</taxon>
        <taxon>eudicotyledons</taxon>
        <taxon>Gunneridae</taxon>
        <taxon>Pentapetalae</taxon>
        <taxon>asterids</taxon>
        <taxon>lamiids</taxon>
        <taxon>Solanales</taxon>
        <taxon>Solanaceae</taxon>
        <taxon>Solanoideae</taxon>
        <taxon>Solaneae</taxon>
        <taxon>Solanum</taxon>
    </lineage>
</organism>
<accession>A0A0V0HC27</accession>
<name>A0A0V0HC27_SOLCH</name>
<keyword evidence="1" id="KW-1133">Transmembrane helix</keyword>
<proteinExistence type="predicted"/>
<reference evidence="2" key="1">
    <citation type="submission" date="2015-12" db="EMBL/GenBank/DDBJ databases">
        <title>Gene expression during late stages of embryo sac development: a critical building block for successful pollen-pistil interactions.</title>
        <authorList>
            <person name="Liu Y."/>
            <person name="Joly V."/>
            <person name="Sabar M."/>
            <person name="Matton D.P."/>
        </authorList>
    </citation>
    <scope>NUCLEOTIDE SEQUENCE</scope>
</reference>
<dbReference type="EMBL" id="GEDG01022541">
    <property type="protein sequence ID" value="JAP17424.1"/>
    <property type="molecule type" value="Transcribed_RNA"/>
</dbReference>
<keyword evidence="1" id="KW-0812">Transmembrane</keyword>
<feature type="transmembrane region" description="Helical" evidence="1">
    <location>
        <begin position="12"/>
        <end position="34"/>
    </location>
</feature>
<evidence type="ECO:0000313" key="2">
    <source>
        <dbReference type="EMBL" id="JAP17424.1"/>
    </source>
</evidence>